<reference evidence="4 5" key="1">
    <citation type="submission" date="2015-09" db="EMBL/GenBank/DDBJ databases">
        <title>Draft Genome Sequence of Pseudoalteromonas lipolytica UCD-48B.</title>
        <authorList>
            <person name="Krusor M."/>
            <person name="Coil D.A."/>
            <person name="Lang J.M."/>
            <person name="Eisen J.A."/>
            <person name="Alexiev A."/>
        </authorList>
    </citation>
    <scope>NUCLEOTIDE SEQUENCE [LARGE SCALE GENOMIC DNA]</scope>
    <source>
        <strain evidence="4 5">UCD-48B</strain>
    </source>
</reference>
<evidence type="ECO:0000256" key="1">
    <source>
        <dbReference type="ARBA" id="ARBA00022630"/>
    </source>
</evidence>
<dbReference type="PATRIC" id="fig|570156.3.peg.3799"/>
<sequence length="206" mass="23239">MIKWLFIILAVVILGLLSVAIWVTQTEKSQYAKNSLRLHNAEPKITLDAKTAVVVFSRSGNTGVLADHIAQKHNAELFEITATDYELGIPGWIAALNDARSKVATITPSNINLEKYQTIYLGSPIWLYSPAPPIWQFAKKNDFSGKNVILFNTFNSKFEQHFIDDFEKLVRANGAKTFSHRYVNRGRMGSQISSQDMLDKFDSQDN</sequence>
<proteinExistence type="predicted"/>
<gene>
    <name evidence="4" type="ORF">AOG27_13465</name>
</gene>
<dbReference type="PANTHER" id="PTHR39201:SF1">
    <property type="entry name" value="FLAVODOXIN-LIKE DOMAIN-CONTAINING PROTEIN"/>
    <property type="match status" value="1"/>
</dbReference>
<dbReference type="STRING" id="570156.AOG27_13465"/>
<evidence type="ECO:0000313" key="5">
    <source>
        <dbReference type="Proteomes" id="UP000050378"/>
    </source>
</evidence>
<dbReference type="AlphaFoldDB" id="A0A0P7DV09"/>
<keyword evidence="2" id="KW-0288">FMN</keyword>
<comment type="caution">
    <text evidence="4">The sequence shown here is derived from an EMBL/GenBank/DDBJ whole genome shotgun (WGS) entry which is preliminary data.</text>
</comment>
<name>A0A0P7DV09_9GAMM</name>
<dbReference type="Proteomes" id="UP000050378">
    <property type="component" value="Unassembled WGS sequence"/>
</dbReference>
<dbReference type="InterPro" id="IPR029039">
    <property type="entry name" value="Flavoprotein-like_sf"/>
</dbReference>
<evidence type="ECO:0000259" key="3">
    <source>
        <dbReference type="PROSITE" id="PS50902"/>
    </source>
</evidence>
<dbReference type="RefSeq" id="WP_054553532.1">
    <property type="nucleotide sequence ID" value="NZ_LJTC01000008.1"/>
</dbReference>
<evidence type="ECO:0000256" key="2">
    <source>
        <dbReference type="ARBA" id="ARBA00022643"/>
    </source>
</evidence>
<dbReference type="PANTHER" id="PTHR39201">
    <property type="entry name" value="EXPORTED PROTEIN-RELATED"/>
    <property type="match status" value="1"/>
</dbReference>
<dbReference type="PROSITE" id="PS50902">
    <property type="entry name" value="FLAVODOXIN_LIKE"/>
    <property type="match status" value="1"/>
</dbReference>
<dbReference type="GO" id="GO:0010181">
    <property type="term" value="F:FMN binding"/>
    <property type="evidence" value="ECO:0007669"/>
    <property type="project" value="InterPro"/>
</dbReference>
<accession>A0A0P7DV09</accession>
<keyword evidence="1" id="KW-0285">Flavoprotein</keyword>
<dbReference type="InterPro" id="IPR008254">
    <property type="entry name" value="Flavodoxin/NO_synth"/>
</dbReference>
<dbReference type="Pfam" id="PF12682">
    <property type="entry name" value="Flavodoxin_4"/>
    <property type="match status" value="1"/>
</dbReference>
<feature type="domain" description="Flavodoxin-like" evidence="3">
    <location>
        <begin position="51"/>
        <end position="206"/>
    </location>
</feature>
<evidence type="ECO:0000313" key="4">
    <source>
        <dbReference type="EMBL" id="KPM83077.1"/>
    </source>
</evidence>
<organism evidence="4 5">
    <name type="scientific">Pseudoalteromonas lipolytica</name>
    <dbReference type="NCBI Taxonomy" id="570156"/>
    <lineage>
        <taxon>Bacteria</taxon>
        <taxon>Pseudomonadati</taxon>
        <taxon>Pseudomonadota</taxon>
        <taxon>Gammaproteobacteria</taxon>
        <taxon>Alteromonadales</taxon>
        <taxon>Pseudoalteromonadaceae</taxon>
        <taxon>Pseudoalteromonas</taxon>
    </lineage>
</organism>
<dbReference type="Gene3D" id="3.40.50.360">
    <property type="match status" value="1"/>
</dbReference>
<dbReference type="SUPFAM" id="SSF52218">
    <property type="entry name" value="Flavoproteins"/>
    <property type="match status" value="1"/>
</dbReference>
<protein>
    <recommendedName>
        <fullName evidence="3">Flavodoxin-like domain-containing protein</fullName>
    </recommendedName>
</protein>
<dbReference type="EMBL" id="LJTC01000008">
    <property type="protein sequence ID" value="KPM83077.1"/>
    <property type="molecule type" value="Genomic_DNA"/>
</dbReference>
<dbReference type="OrthoDB" id="9806505at2"/>